<proteinExistence type="predicted"/>
<keyword evidence="2" id="KW-1185">Reference proteome</keyword>
<name>A0ABY3ZTP5_9STAP</name>
<reference evidence="1" key="2">
    <citation type="submission" date="2022-04" db="EMBL/GenBank/DDBJ databases">
        <title>Antimicrobial genetic elements in methicillin-resistant Macrococcus armenti.</title>
        <authorList>
            <person name="Keller J.E."/>
            <person name="Schwendener S."/>
            <person name="Pantucek R."/>
            <person name="Perreten V."/>
        </authorList>
    </citation>
    <scope>NUCLEOTIDE SEQUENCE</scope>
    <source>
        <strain evidence="1">CCM 2609</strain>
    </source>
</reference>
<gene>
    <name evidence="1" type="ORF">MRZ06_09400</name>
</gene>
<reference evidence="1" key="1">
    <citation type="submission" date="2022-03" db="EMBL/GenBank/DDBJ databases">
        <authorList>
            <person name="Vrbovska V."/>
            <person name="Kovarovic V."/>
            <person name="Botka T."/>
            <person name="Pantucek R."/>
        </authorList>
    </citation>
    <scope>NUCLEOTIDE SEQUENCE</scope>
    <source>
        <strain evidence="1">CCM 2609</strain>
    </source>
</reference>
<protein>
    <submittedName>
        <fullName evidence="1">Uncharacterized protein</fullName>
    </submittedName>
</protein>
<dbReference type="EMBL" id="CP094348">
    <property type="protein sequence ID" value="UOB20203.1"/>
    <property type="molecule type" value="Genomic_DNA"/>
</dbReference>
<dbReference type="RefSeq" id="WP_243365566.1">
    <property type="nucleotide sequence ID" value="NZ_CP094348.1"/>
</dbReference>
<evidence type="ECO:0000313" key="1">
    <source>
        <dbReference type="EMBL" id="UOB20203.1"/>
    </source>
</evidence>
<sequence>MKKGLLGLFIAFLLVSLIWDVKDYVLGDQLTDDAVASELYAGQYESFEEASSTINDAMGTDFNVIGSITEHIYKLPNNHYYVLEIKKASHKASLYLYTGFIEQKHKDVTELTFPENDFNLISTNGKFKSKSWDIKSKAGVHHIQTGAFSKGTKLENRIIRNVDESEGVTLATELKDGVIQMNEKGIWLDKGNNKIGMNESMKAFDTEEAALSAVTKGSFGKPVGVIKSKNMNFHIYQNKVDAFKEYTVIPVHMKDNQYYAGKYERFTFVEDSEVNTKTEEAVEGVTYKLHFQHDVEKFKQYKKQLKDGNMYIGVEVRGEHYGK</sequence>
<evidence type="ECO:0000313" key="2">
    <source>
        <dbReference type="Proteomes" id="UP000830343"/>
    </source>
</evidence>
<organism evidence="1 2">
    <name type="scientific">Macrococcus armenti</name>
    <dbReference type="NCBI Taxonomy" id="2875764"/>
    <lineage>
        <taxon>Bacteria</taxon>
        <taxon>Bacillati</taxon>
        <taxon>Bacillota</taxon>
        <taxon>Bacilli</taxon>
        <taxon>Bacillales</taxon>
        <taxon>Staphylococcaceae</taxon>
        <taxon>Macrococcus</taxon>
    </lineage>
</organism>
<accession>A0ABY3ZTP5</accession>
<dbReference type="Proteomes" id="UP000830343">
    <property type="component" value="Chromosome"/>
</dbReference>